<accession>A0AAU8EU65</accession>
<gene>
    <name evidence="1" type="ORF">ABRP34_08500</name>
</gene>
<sequence length="123" mass="14037">MAMGWIEQVTGSLEQKKQYRQYKARVKQLPANYRTALEALERYLTYFGAITKGETLVKMLEDLADLFEQSAASGTPIPEVVGEDPVEFAETFLQNYSEGQWINKERKRLTEAIASVTKEEEVP</sequence>
<dbReference type="Gene3D" id="1.10.1900.10">
    <property type="entry name" value="c-terminal domain of poly(a) binding protein"/>
    <property type="match status" value="1"/>
</dbReference>
<dbReference type="SUPFAM" id="SSF158560">
    <property type="entry name" value="BH3980-like"/>
    <property type="match status" value="1"/>
</dbReference>
<organism evidence="1">
    <name type="scientific">Arthrobacter sp. K5</name>
    <dbReference type="NCBI Taxonomy" id="2839623"/>
    <lineage>
        <taxon>Bacteria</taxon>
        <taxon>Bacillati</taxon>
        <taxon>Actinomycetota</taxon>
        <taxon>Actinomycetes</taxon>
        <taxon>Micrococcales</taxon>
        <taxon>Micrococcaceae</taxon>
        <taxon>Arthrobacter</taxon>
    </lineage>
</organism>
<reference evidence="1" key="1">
    <citation type="submission" date="2024-06" db="EMBL/GenBank/DDBJ databases">
        <title>Biodegradation of dimethachlon by Arthrobacter sp. K5: mechanistic insights and ecological implications.</title>
        <authorList>
            <person name="Hu S."/>
            <person name="Lu P."/>
        </authorList>
    </citation>
    <scope>NUCLEOTIDE SEQUENCE</scope>
    <source>
        <strain evidence="1">K5</strain>
    </source>
</reference>
<dbReference type="Pfam" id="PF06304">
    <property type="entry name" value="DUF1048"/>
    <property type="match status" value="1"/>
</dbReference>
<dbReference type="AlphaFoldDB" id="A0AAU8EU65"/>
<name>A0AAU8EU65_9MICC</name>
<dbReference type="RefSeq" id="WP_353712869.1">
    <property type="nucleotide sequence ID" value="NZ_CP159279.1"/>
</dbReference>
<dbReference type="EMBL" id="CP159279">
    <property type="protein sequence ID" value="XCH12999.1"/>
    <property type="molecule type" value="Genomic_DNA"/>
</dbReference>
<evidence type="ECO:0000313" key="1">
    <source>
        <dbReference type="EMBL" id="XCH12999.1"/>
    </source>
</evidence>
<proteinExistence type="predicted"/>
<protein>
    <submittedName>
        <fullName evidence="1">DUF1048 domain-containing protein</fullName>
    </submittedName>
</protein>
<dbReference type="InterPro" id="IPR008316">
    <property type="entry name" value="UCP029876"/>
</dbReference>